<comment type="subcellular location">
    <subcellularLocation>
        <location evidence="1">Cell membrane</location>
        <topology evidence="1">Multi-pass membrane protein</topology>
    </subcellularLocation>
</comment>
<feature type="transmembrane region" description="Helical" evidence="15">
    <location>
        <begin position="324"/>
        <end position="345"/>
    </location>
</feature>
<feature type="transmembrane region" description="Helical" evidence="15">
    <location>
        <begin position="98"/>
        <end position="115"/>
    </location>
</feature>
<evidence type="ECO:0000256" key="7">
    <source>
        <dbReference type="ARBA" id="ARBA00022911"/>
    </source>
</evidence>
<keyword evidence="5 15" id="KW-0812">Transmembrane</keyword>
<keyword evidence="4" id="KW-1003">Cell membrane</keyword>
<evidence type="ECO:0000256" key="1">
    <source>
        <dbReference type="ARBA" id="ARBA00004651"/>
    </source>
</evidence>
<evidence type="ECO:0000256" key="6">
    <source>
        <dbReference type="ARBA" id="ARBA00022843"/>
    </source>
</evidence>
<dbReference type="PANTHER" id="PTHR48022:SF34">
    <property type="entry name" value="MAJOR FACILITATOR SUPERFAMILY (MFS) PROFILE DOMAIN-CONTAINING PROTEIN-RELATED"/>
    <property type="match status" value="1"/>
</dbReference>
<dbReference type="PANTHER" id="PTHR48022">
    <property type="entry name" value="PLASTIDIC GLUCOSE TRANSPORTER 4"/>
    <property type="match status" value="1"/>
</dbReference>
<organism evidence="17 18">
    <name type="scientific">Aspergillus calidoustus</name>
    <dbReference type="NCBI Taxonomy" id="454130"/>
    <lineage>
        <taxon>Eukaryota</taxon>
        <taxon>Fungi</taxon>
        <taxon>Dikarya</taxon>
        <taxon>Ascomycota</taxon>
        <taxon>Pezizomycotina</taxon>
        <taxon>Eurotiomycetes</taxon>
        <taxon>Eurotiomycetidae</taxon>
        <taxon>Eurotiales</taxon>
        <taxon>Aspergillaceae</taxon>
        <taxon>Aspergillus</taxon>
        <taxon>Aspergillus subgen. Nidulantes</taxon>
    </lineage>
</organism>
<evidence type="ECO:0000256" key="3">
    <source>
        <dbReference type="ARBA" id="ARBA00022448"/>
    </source>
</evidence>
<dbReference type="PROSITE" id="PS50850">
    <property type="entry name" value="MFS"/>
    <property type="match status" value="1"/>
</dbReference>
<comment type="similarity">
    <text evidence="2 13">Belongs to the major facilitator superfamily. Sugar transporter (TC 2.A.1.1) family.</text>
</comment>
<evidence type="ECO:0000256" key="11">
    <source>
        <dbReference type="ARBA" id="ARBA00038682"/>
    </source>
</evidence>
<evidence type="ECO:0000256" key="5">
    <source>
        <dbReference type="ARBA" id="ARBA00022692"/>
    </source>
</evidence>
<evidence type="ECO:0000256" key="4">
    <source>
        <dbReference type="ARBA" id="ARBA00022475"/>
    </source>
</evidence>
<evidence type="ECO:0000256" key="14">
    <source>
        <dbReference type="SAM" id="MobiDB-lite"/>
    </source>
</evidence>
<dbReference type="InterPro" id="IPR005828">
    <property type="entry name" value="MFS_sugar_transport-like"/>
</dbReference>
<name>A0A0U5CP69_ASPCI</name>
<evidence type="ECO:0000256" key="9">
    <source>
        <dbReference type="ARBA" id="ARBA00023136"/>
    </source>
</evidence>
<protein>
    <recommendedName>
        <fullName evidence="12">Quinate transporter</fullName>
    </recommendedName>
</protein>
<feature type="transmembrane region" description="Helical" evidence="15">
    <location>
        <begin position="282"/>
        <end position="304"/>
    </location>
</feature>
<evidence type="ECO:0000256" key="13">
    <source>
        <dbReference type="RuleBase" id="RU003346"/>
    </source>
</evidence>
<sequence length="552" mass="61342">MGLLTLVEDRPTPKAVYNWRIYVLALIASCGSNMIGYTSAFIGTTITLSSFESEFGLDEMSTDHVDLISENIVSLFIAGAFFGAIFTYALGHFWGRKWSLVIASAVFTLGAGLQCGSKGSSGLGIMYAGRVLSGLGTGVASNIIPIYISELAPPAIRGRLVGLYELGWQVGGLVGFWINYGVEMHMAPTHQQWIIPFAVQIIPAGLLFVGALWIKESPRWLFLKGRRTKAMQNLTWIRQLDETDIYITEEVAAIDQALEEQIATVGIGFWKPFKAVSARPAIMYRLFLGCMLFFWQNGSGINAINYYSPTIFTSIGVSDSDVGWMTGIFGVIKAVMTFVWLLFLVDQLGRRNLLLGGAVTGSICMWVIGAYICVVRPEDNPTDKLNGGGIAAIFFFYLWTAVYTPTWNGTPWVINSEFFDPNIRSLAQAATTASNWLFNFLVSRFTKQMFATMHYGVYFFFAALSFLAFFFAFFLIPETSGIPLEAVDRLFEIKPIWKAHSKLKAQLKEDEEQFRFEIKEGVFGKDNETPGQVHVENPSPDLPAQERDAAEV</sequence>
<dbReference type="GO" id="GO:0005351">
    <property type="term" value="F:carbohydrate:proton symporter activity"/>
    <property type="evidence" value="ECO:0007669"/>
    <property type="project" value="TreeGrafter"/>
</dbReference>
<evidence type="ECO:0000256" key="12">
    <source>
        <dbReference type="ARBA" id="ARBA00043213"/>
    </source>
</evidence>
<dbReference type="PROSITE" id="PS00216">
    <property type="entry name" value="SUGAR_TRANSPORT_1"/>
    <property type="match status" value="1"/>
</dbReference>
<feature type="transmembrane region" description="Helical" evidence="15">
    <location>
        <begin position="21"/>
        <end position="51"/>
    </location>
</feature>
<evidence type="ECO:0000256" key="10">
    <source>
        <dbReference type="ARBA" id="ARBA00037560"/>
    </source>
</evidence>
<dbReference type="EMBL" id="CDMC01000006">
    <property type="protein sequence ID" value="CEN60896.1"/>
    <property type="molecule type" value="Genomic_DNA"/>
</dbReference>
<dbReference type="InterPro" id="IPR003663">
    <property type="entry name" value="Sugar/inositol_transpt"/>
</dbReference>
<dbReference type="InterPro" id="IPR005829">
    <property type="entry name" value="Sugar_transporter_CS"/>
</dbReference>
<keyword evidence="8 15" id="KW-1133">Transmembrane helix</keyword>
<dbReference type="Pfam" id="PF00083">
    <property type="entry name" value="Sugar_tr"/>
    <property type="match status" value="1"/>
</dbReference>
<dbReference type="InterPro" id="IPR050360">
    <property type="entry name" value="MFS_Sugar_Transporters"/>
</dbReference>
<dbReference type="FunFam" id="1.20.1250.20:FF:000026">
    <property type="entry name" value="MFS quinate transporter QutD"/>
    <property type="match status" value="1"/>
</dbReference>
<feature type="region of interest" description="Disordered" evidence="14">
    <location>
        <begin position="521"/>
        <end position="552"/>
    </location>
</feature>
<feature type="transmembrane region" description="Helical" evidence="15">
    <location>
        <begin position="193"/>
        <end position="214"/>
    </location>
</feature>
<feature type="transmembrane region" description="Helical" evidence="15">
    <location>
        <begin position="455"/>
        <end position="476"/>
    </location>
</feature>
<evidence type="ECO:0000256" key="15">
    <source>
        <dbReference type="SAM" id="Phobius"/>
    </source>
</evidence>
<comment type="function">
    <text evidence="10">Integral membrane transporter that imports quinic acid to be catabolized as a carbon source.</text>
</comment>
<dbReference type="PROSITE" id="PS00217">
    <property type="entry name" value="SUGAR_TRANSPORT_2"/>
    <property type="match status" value="1"/>
</dbReference>
<dbReference type="OMA" id="CWIRQLE"/>
<dbReference type="OrthoDB" id="508119at2759"/>
<feature type="domain" description="Major facilitator superfamily (MFS) profile" evidence="16">
    <location>
        <begin position="24"/>
        <end position="480"/>
    </location>
</feature>
<dbReference type="PRINTS" id="PR00171">
    <property type="entry name" value="SUGRTRNSPORT"/>
</dbReference>
<feature type="transmembrane region" description="Helical" evidence="15">
    <location>
        <begin position="71"/>
        <end position="91"/>
    </location>
</feature>
<comment type="subunit">
    <text evidence="11">Interacts with creB.</text>
</comment>
<evidence type="ECO:0000256" key="2">
    <source>
        <dbReference type="ARBA" id="ARBA00010992"/>
    </source>
</evidence>
<dbReference type="Proteomes" id="UP000054771">
    <property type="component" value="Unassembled WGS sequence"/>
</dbReference>
<dbReference type="SUPFAM" id="SSF103473">
    <property type="entry name" value="MFS general substrate transporter"/>
    <property type="match status" value="1"/>
</dbReference>
<evidence type="ECO:0000313" key="17">
    <source>
        <dbReference type="EMBL" id="CEN60896.1"/>
    </source>
</evidence>
<dbReference type="STRING" id="454130.A0A0U5CP69"/>
<keyword evidence="6" id="KW-0832">Ubl conjugation</keyword>
<evidence type="ECO:0000259" key="16">
    <source>
        <dbReference type="PROSITE" id="PS50850"/>
    </source>
</evidence>
<keyword evidence="9 15" id="KW-0472">Membrane</keyword>
<evidence type="ECO:0000313" key="18">
    <source>
        <dbReference type="Proteomes" id="UP000054771"/>
    </source>
</evidence>
<feature type="transmembrane region" description="Helical" evidence="15">
    <location>
        <begin position="160"/>
        <end position="181"/>
    </location>
</feature>
<gene>
    <name evidence="17" type="ORF">ASPCAL07568</name>
</gene>
<evidence type="ECO:0000256" key="8">
    <source>
        <dbReference type="ARBA" id="ARBA00022989"/>
    </source>
</evidence>
<keyword evidence="7" id="KW-0672">Quinate metabolism</keyword>
<feature type="transmembrane region" description="Helical" evidence="15">
    <location>
        <begin position="384"/>
        <end position="403"/>
    </location>
</feature>
<keyword evidence="18" id="KW-1185">Reference proteome</keyword>
<reference evidence="18" key="1">
    <citation type="journal article" date="2016" name="Genome Announc.">
        <title>Draft genome sequences of fungus Aspergillus calidoustus.</title>
        <authorList>
            <person name="Horn F."/>
            <person name="Linde J."/>
            <person name="Mattern D.J."/>
            <person name="Walther G."/>
            <person name="Guthke R."/>
            <person name="Scherlach K."/>
            <person name="Martin K."/>
            <person name="Brakhage A.A."/>
            <person name="Petzke L."/>
            <person name="Valiante V."/>
        </authorList>
    </citation>
    <scope>NUCLEOTIDE SEQUENCE [LARGE SCALE GENOMIC DNA]</scope>
    <source>
        <strain evidence="18">SF006504</strain>
    </source>
</reference>
<dbReference type="Gene3D" id="1.20.1250.20">
    <property type="entry name" value="MFS general substrate transporter like domains"/>
    <property type="match status" value="1"/>
</dbReference>
<feature type="transmembrane region" description="Helical" evidence="15">
    <location>
        <begin position="127"/>
        <end position="148"/>
    </location>
</feature>
<dbReference type="InterPro" id="IPR020846">
    <property type="entry name" value="MFS_dom"/>
</dbReference>
<dbReference type="InterPro" id="IPR036259">
    <property type="entry name" value="MFS_trans_sf"/>
</dbReference>
<accession>A0A0U5CP69</accession>
<feature type="transmembrane region" description="Helical" evidence="15">
    <location>
        <begin position="352"/>
        <end position="372"/>
    </location>
</feature>
<proteinExistence type="inferred from homology"/>
<dbReference type="NCBIfam" id="TIGR00879">
    <property type="entry name" value="SP"/>
    <property type="match status" value="1"/>
</dbReference>
<dbReference type="GO" id="GO:0005886">
    <property type="term" value="C:plasma membrane"/>
    <property type="evidence" value="ECO:0007669"/>
    <property type="project" value="UniProtKB-SubCell"/>
</dbReference>
<dbReference type="AlphaFoldDB" id="A0A0U5CP69"/>
<keyword evidence="3 13" id="KW-0813">Transport</keyword>